<accession>A0A1G1YQ59</accession>
<protein>
    <submittedName>
        <fullName evidence="1">Uncharacterized protein</fullName>
    </submittedName>
</protein>
<dbReference type="Proteomes" id="UP000178122">
    <property type="component" value="Unassembled WGS sequence"/>
</dbReference>
<organism evidence="1 2">
    <name type="scientific">Candidatus Buchananbacteria bacterium RIFCSPLOWO2_01_FULL_40_23b</name>
    <dbReference type="NCBI Taxonomy" id="1797544"/>
    <lineage>
        <taxon>Bacteria</taxon>
        <taxon>Candidatus Buchananiibacteriota</taxon>
    </lineage>
</organism>
<evidence type="ECO:0000313" key="2">
    <source>
        <dbReference type="Proteomes" id="UP000178122"/>
    </source>
</evidence>
<comment type="caution">
    <text evidence="1">The sequence shown here is derived from an EMBL/GenBank/DDBJ whole genome shotgun (WGS) entry which is preliminary data.</text>
</comment>
<gene>
    <name evidence="1" type="ORF">A2912_03790</name>
</gene>
<reference evidence="1 2" key="1">
    <citation type="journal article" date="2016" name="Nat. Commun.">
        <title>Thousands of microbial genomes shed light on interconnected biogeochemical processes in an aquifer system.</title>
        <authorList>
            <person name="Anantharaman K."/>
            <person name="Brown C.T."/>
            <person name="Hug L.A."/>
            <person name="Sharon I."/>
            <person name="Castelle C.J."/>
            <person name="Probst A.J."/>
            <person name="Thomas B.C."/>
            <person name="Singh A."/>
            <person name="Wilkins M.J."/>
            <person name="Karaoz U."/>
            <person name="Brodie E.L."/>
            <person name="Williams K.H."/>
            <person name="Hubbard S.S."/>
            <person name="Banfield J.F."/>
        </authorList>
    </citation>
    <scope>NUCLEOTIDE SEQUENCE [LARGE SCALE GENOMIC DNA]</scope>
</reference>
<dbReference type="AlphaFoldDB" id="A0A1G1YQ59"/>
<name>A0A1G1YQ59_9BACT</name>
<dbReference type="EMBL" id="MHIN01000045">
    <property type="protein sequence ID" value="OGY53567.1"/>
    <property type="molecule type" value="Genomic_DNA"/>
</dbReference>
<evidence type="ECO:0000313" key="1">
    <source>
        <dbReference type="EMBL" id="OGY53567.1"/>
    </source>
</evidence>
<proteinExistence type="predicted"/>
<sequence>MLYTMDSLQLTQLLAQYEYGQFNVVDTQISCNPYTKQIKFSPLYRHGSKLTQGSCGELMNAAYFEIREKYPSVHITRALGTEPTFFKSPGSRHYFLLASDGDLMDGEDYVSWPGEIEEVVAQNPFVVDPCFQKVVSFSDSGYQIKQLFNQGSKVYHSNVAVLPNKSGLPLAVDSLGRLVCLGADFNFFPALTIGVHNPVNDMYLTYGLNSTTLEDLFKEEPKILSCIDILRQKEIVRTTEDFRVVGDIVVE</sequence>